<dbReference type="OrthoDB" id="9776955at2"/>
<evidence type="ECO:0000313" key="2">
    <source>
        <dbReference type="Proteomes" id="UP000005096"/>
    </source>
</evidence>
<dbReference type="eggNOG" id="COG2984">
    <property type="taxonomic scope" value="Bacteria"/>
</dbReference>
<sequence length="685" mass="72379">MKTWKHLLLGLLLIVAAGGVLLFSDWLGRGGSLGGGDDPAAQLHRKVREGRKVRVGVLKWASSLTQDETCRGLLQGLEERGFRDGKELEIQTFSAEGDMPTAVSLAQRACGGEYDLLLTVSTLSLQVGATANKGGKVVQVFGAVTDPYGAGVGISRENHEDHPAWLTGVGTFQPVRETLELARKLNPDLKTLGTVMNPSEACSKACYDLAEKVCGEMGIRLKAVTVDNSSGVYEAACALAAQGVEAFVIGGDNTVESAFASVVKAAKAARIPVLGYAAMYGAQGALAGLGANYVDVGRIQAHLAADILQGKSPARIPVENAMPLKLSLNRQVLAGLRGPWRIPPEVEAQAAQVFDASGRLAVSKERPEALPSSGPGRCWNLHLLNYVESAPTEETVRGLRRALDEAKLREGKDYTLKEANAQGDMPTLAALLDNALSQNPDLILLTSTPTLQAAVQKVKDRPVVFGVVANPVVAGAGRSAEDHLPNVTGISCAGAYEEVVEVLRECCPKARRVGTLVNPSEVNSVYNHDHLKEALAARGVELVSVAVSTPTEISDGIRGLLSRNVDAVVQVAGNLFFTSIAPISKACLDARVPLFGFDTAMAAKGGAAAAVARDYEAGGADMGRVALRVLRGENPRDIPFAPITKTRITLNEGNARRYGLVFPAGLRERADRILKGASRNPTICD</sequence>
<dbReference type="InterPro" id="IPR028082">
    <property type="entry name" value="Peripla_BP_I"/>
</dbReference>
<dbReference type="PANTHER" id="PTHR35271">
    <property type="entry name" value="ABC TRANSPORTER, SUBSTRATE-BINDING LIPOPROTEIN-RELATED"/>
    <property type="match status" value="1"/>
</dbReference>
<gene>
    <name evidence="1" type="ORF">Apau_0054</name>
</gene>
<dbReference type="Proteomes" id="UP000005096">
    <property type="component" value="Chromosome"/>
</dbReference>
<dbReference type="CDD" id="cd06325">
    <property type="entry name" value="PBP1_ABC_unchar_transporter"/>
    <property type="match status" value="2"/>
</dbReference>
<dbReference type="SUPFAM" id="SSF53822">
    <property type="entry name" value="Periplasmic binding protein-like I"/>
    <property type="match status" value="2"/>
</dbReference>
<protein>
    <recommendedName>
        <fullName evidence="3">ABC transporter substrate binding protein</fullName>
    </recommendedName>
</protein>
<dbReference type="Gene3D" id="3.40.50.2300">
    <property type="match status" value="4"/>
</dbReference>
<keyword evidence="2" id="KW-1185">Reference proteome</keyword>
<dbReference type="RefSeq" id="WP_006299632.1">
    <property type="nucleotide sequence ID" value="NZ_CM001022.1"/>
</dbReference>
<dbReference type="HOGENOM" id="CLU_401528_0_0_0"/>
<dbReference type="STRING" id="584708.Apau_0054"/>
<dbReference type="AlphaFoldDB" id="E3CVN1"/>
<proteinExistence type="predicted"/>
<name>E3CVN1_9BACT</name>
<organism evidence="1 2">
    <name type="scientific">Aminomonas paucivorans DSM 12260</name>
    <dbReference type="NCBI Taxonomy" id="584708"/>
    <lineage>
        <taxon>Bacteria</taxon>
        <taxon>Thermotogati</taxon>
        <taxon>Synergistota</taxon>
        <taxon>Synergistia</taxon>
        <taxon>Synergistales</taxon>
        <taxon>Synergistaceae</taxon>
        <taxon>Aminomonas</taxon>
    </lineage>
</organism>
<dbReference type="Pfam" id="PF04392">
    <property type="entry name" value="ABC_sub_bind"/>
    <property type="match status" value="2"/>
</dbReference>
<evidence type="ECO:0008006" key="3">
    <source>
        <dbReference type="Google" id="ProtNLM"/>
    </source>
</evidence>
<dbReference type="InterPro" id="IPR007487">
    <property type="entry name" value="ABC_transpt-TYRBP-like"/>
</dbReference>
<dbReference type="PANTHER" id="PTHR35271:SF1">
    <property type="entry name" value="ABC TRANSPORTER, SUBSTRATE-BINDING LIPOPROTEIN"/>
    <property type="match status" value="1"/>
</dbReference>
<evidence type="ECO:0000313" key="1">
    <source>
        <dbReference type="EMBL" id="EFQ22494.1"/>
    </source>
</evidence>
<reference evidence="1 2" key="1">
    <citation type="journal article" date="2010" name="Stand. Genomic Sci.">
        <title>Non-contiguous finished genome sequence of Aminomonas paucivorans type strain (GLU-3).</title>
        <authorList>
            <person name="Pitluck S."/>
            <person name="Yasawong M."/>
            <person name="Held B."/>
            <person name="Lapidus A."/>
            <person name="Nolan M."/>
            <person name="Copeland A."/>
            <person name="Lucas S."/>
            <person name="Del Rio T.G."/>
            <person name="Tice H."/>
            <person name="Cheng J.F."/>
            <person name="Chertkov O."/>
            <person name="Goodwin L."/>
            <person name="Tapia R."/>
            <person name="Han C."/>
            <person name="Liolios K."/>
            <person name="Ivanova N."/>
            <person name="Mavromatis K."/>
            <person name="Ovchinnikova G."/>
            <person name="Pati A."/>
            <person name="Chen A."/>
            <person name="Palaniappan K."/>
            <person name="Land M."/>
            <person name="Hauser L."/>
            <person name="Chang Y.J."/>
            <person name="Jeffries C.D."/>
            <person name="Pukall R."/>
            <person name="Spring S."/>
            <person name="Rohde M."/>
            <person name="Sikorski J."/>
            <person name="Goker M."/>
            <person name="Woyke T."/>
            <person name="Bristow J."/>
            <person name="Eisen J.A."/>
            <person name="Markowitz V."/>
            <person name="Hugenholtz P."/>
            <person name="Kyrpides N.C."/>
            <person name="Klenk H.P."/>
        </authorList>
    </citation>
    <scope>NUCLEOTIDE SEQUENCE [LARGE SCALE GENOMIC DNA]</scope>
    <source>
        <strain evidence="1 2">DSM 12260</strain>
    </source>
</reference>
<dbReference type="EMBL" id="CM001022">
    <property type="protein sequence ID" value="EFQ22494.1"/>
    <property type="molecule type" value="Genomic_DNA"/>
</dbReference>
<dbReference type="PaxDb" id="584708-Apau_0054"/>
<accession>E3CVN1</accession>